<dbReference type="InterPro" id="IPR009355">
    <property type="entry name" value="Toluene_mOase_B"/>
</dbReference>
<dbReference type="OrthoDB" id="3478662at2"/>
<dbReference type="SUPFAM" id="SSF110814">
    <property type="entry name" value="TmoB-like"/>
    <property type="match status" value="1"/>
</dbReference>
<dbReference type="GO" id="GO:0004497">
    <property type="term" value="F:monooxygenase activity"/>
    <property type="evidence" value="ECO:0007669"/>
    <property type="project" value="UniProtKB-KW"/>
</dbReference>
<name>A0A292YMX3_9BACL</name>
<dbReference type="Proteomes" id="UP000217785">
    <property type="component" value="Unassembled WGS sequence"/>
</dbReference>
<dbReference type="EMBL" id="BDUF01000086">
    <property type="protein sequence ID" value="GAX91278.1"/>
    <property type="molecule type" value="Genomic_DNA"/>
</dbReference>
<dbReference type="InterPro" id="IPR036713">
    <property type="entry name" value="TmoB-like_sf"/>
</dbReference>
<comment type="caution">
    <text evidence="1">The sequence shown here is derived from an EMBL/GenBank/DDBJ whole genome shotgun (WGS) entry which is preliminary data.</text>
</comment>
<dbReference type="AlphaFoldDB" id="A0A292YMX3"/>
<evidence type="ECO:0000313" key="1">
    <source>
        <dbReference type="EMBL" id="GAX91278.1"/>
    </source>
</evidence>
<proteinExistence type="predicted"/>
<reference evidence="2" key="1">
    <citation type="submission" date="2017-07" db="EMBL/GenBank/DDBJ databases">
        <title>Draft genome sequence of Effusibacillus lacus strain skLN1.</title>
        <authorList>
            <person name="Watanabe M."/>
            <person name="Kojima H."/>
            <person name="Fukui M."/>
        </authorList>
    </citation>
    <scope>NUCLEOTIDE SEQUENCE [LARGE SCALE GENOMIC DNA]</scope>
    <source>
        <strain evidence="2">skLN1</strain>
    </source>
</reference>
<keyword evidence="2" id="KW-1185">Reference proteome</keyword>
<dbReference type="CDD" id="cd17042">
    <property type="entry name" value="Ubl_TmoB"/>
    <property type="match status" value="1"/>
</dbReference>
<keyword evidence="1" id="KW-0503">Monooxygenase</keyword>
<keyword evidence="1" id="KW-0560">Oxidoreductase</keyword>
<protein>
    <submittedName>
        <fullName evidence="1">Toluene monooxygenase</fullName>
    </submittedName>
</protein>
<dbReference type="Pfam" id="PF06234">
    <property type="entry name" value="TmoB"/>
    <property type="match status" value="1"/>
</dbReference>
<organism evidence="1 2">
    <name type="scientific">Effusibacillus lacus</name>
    <dbReference type="NCBI Taxonomy" id="1348429"/>
    <lineage>
        <taxon>Bacteria</taxon>
        <taxon>Bacillati</taxon>
        <taxon>Bacillota</taxon>
        <taxon>Bacilli</taxon>
        <taxon>Bacillales</taxon>
        <taxon>Alicyclobacillaceae</taxon>
        <taxon>Effusibacillus</taxon>
    </lineage>
</organism>
<accession>A0A292YMX3</accession>
<sequence>MAMLPLTAAHKEDFVVLLVPVEDTDTIAQVAEKVAAHTVGVRVASRNAPLRIRCRGQVQPDHLTVAEVGLEPMDFVEVFYDE</sequence>
<dbReference type="RefSeq" id="WP_096182998.1">
    <property type="nucleotide sequence ID" value="NZ_BDUF01000086.1"/>
</dbReference>
<dbReference type="Gene3D" id="3.10.20.270">
    <property type="entry name" value="TmoB-like"/>
    <property type="match status" value="1"/>
</dbReference>
<gene>
    <name evidence="1" type="ORF">EFBL_2944</name>
</gene>
<evidence type="ECO:0000313" key="2">
    <source>
        <dbReference type="Proteomes" id="UP000217785"/>
    </source>
</evidence>